<evidence type="ECO:0000313" key="2">
    <source>
        <dbReference type="EMBL" id="KAJ9538719.1"/>
    </source>
</evidence>
<sequence>MHKELERAFDNHAEMRVLHGQFADDIIGSCNGVICLMDASKHGSILWNPTIRWKLTVPNDRHGAAGFGFDELTNDYKVVLIHGSTRVGETFVYSLSTGTWHKSACHSPRCRCRISGYFFNGSVYWIANCVGVDTKDCCFIFDIQLPEPSWHTKQLLSIKGSLSVISVKFGFGGANHSIWKRDGSGAWSSIY</sequence>
<dbReference type="AlphaFoldDB" id="A0AA38SAR7"/>
<evidence type="ECO:0000259" key="1">
    <source>
        <dbReference type="Pfam" id="PF08268"/>
    </source>
</evidence>
<dbReference type="InterPro" id="IPR050796">
    <property type="entry name" value="SCF_F-box_component"/>
</dbReference>
<dbReference type="InterPro" id="IPR013187">
    <property type="entry name" value="F-box-assoc_dom_typ3"/>
</dbReference>
<dbReference type="Pfam" id="PF08268">
    <property type="entry name" value="FBA_3"/>
    <property type="match status" value="1"/>
</dbReference>
<comment type="caution">
    <text evidence="2">The sequence shown here is derived from an EMBL/GenBank/DDBJ whole genome shotgun (WGS) entry which is preliminary data.</text>
</comment>
<dbReference type="PANTHER" id="PTHR31672:SF6">
    <property type="entry name" value="F-BOX DOMAIN-CONTAINING PROTEIN"/>
    <property type="match status" value="1"/>
</dbReference>
<keyword evidence="3" id="KW-1185">Reference proteome</keyword>
<feature type="domain" description="F-box associated beta-propeller type 3" evidence="1">
    <location>
        <begin position="18"/>
        <end position="144"/>
    </location>
</feature>
<organism evidence="2 3">
    <name type="scientific">Centaurea solstitialis</name>
    <name type="common">yellow star-thistle</name>
    <dbReference type="NCBI Taxonomy" id="347529"/>
    <lineage>
        <taxon>Eukaryota</taxon>
        <taxon>Viridiplantae</taxon>
        <taxon>Streptophyta</taxon>
        <taxon>Embryophyta</taxon>
        <taxon>Tracheophyta</taxon>
        <taxon>Spermatophyta</taxon>
        <taxon>Magnoliopsida</taxon>
        <taxon>eudicotyledons</taxon>
        <taxon>Gunneridae</taxon>
        <taxon>Pentapetalae</taxon>
        <taxon>asterids</taxon>
        <taxon>campanulids</taxon>
        <taxon>Asterales</taxon>
        <taxon>Asteraceae</taxon>
        <taxon>Carduoideae</taxon>
        <taxon>Cardueae</taxon>
        <taxon>Centaureinae</taxon>
        <taxon>Centaurea</taxon>
    </lineage>
</organism>
<gene>
    <name evidence="2" type="ORF">OSB04_031452</name>
</gene>
<dbReference type="EMBL" id="JARYMX010000008">
    <property type="protein sequence ID" value="KAJ9538719.1"/>
    <property type="molecule type" value="Genomic_DNA"/>
</dbReference>
<dbReference type="InterPro" id="IPR015915">
    <property type="entry name" value="Kelch-typ_b-propeller"/>
</dbReference>
<dbReference type="PANTHER" id="PTHR31672">
    <property type="entry name" value="BNACNNG10540D PROTEIN"/>
    <property type="match status" value="1"/>
</dbReference>
<proteinExistence type="predicted"/>
<dbReference type="InterPro" id="IPR017451">
    <property type="entry name" value="F-box-assoc_interact_dom"/>
</dbReference>
<dbReference type="NCBIfam" id="TIGR01640">
    <property type="entry name" value="F_box_assoc_1"/>
    <property type="match status" value="1"/>
</dbReference>
<name>A0AA38SAR7_9ASTR</name>
<dbReference type="SUPFAM" id="SSF117281">
    <property type="entry name" value="Kelch motif"/>
    <property type="match status" value="1"/>
</dbReference>
<dbReference type="Gene3D" id="2.120.10.80">
    <property type="entry name" value="Kelch-type beta propeller"/>
    <property type="match status" value="1"/>
</dbReference>
<dbReference type="Proteomes" id="UP001172457">
    <property type="component" value="Chromosome 8"/>
</dbReference>
<accession>A0AA38SAR7</accession>
<reference evidence="2" key="1">
    <citation type="submission" date="2023-03" db="EMBL/GenBank/DDBJ databases">
        <title>Chromosome-scale reference genome and RAD-based genetic map of yellow starthistle (Centaurea solstitialis) reveal putative structural variation and QTLs associated with invader traits.</title>
        <authorList>
            <person name="Reatini B."/>
            <person name="Cang F.A."/>
            <person name="Jiang Q."/>
            <person name="Mckibben M.T.W."/>
            <person name="Barker M.S."/>
            <person name="Rieseberg L.H."/>
            <person name="Dlugosch K.M."/>
        </authorList>
    </citation>
    <scope>NUCLEOTIDE SEQUENCE</scope>
    <source>
        <strain evidence="2">CAN-66</strain>
        <tissue evidence="2">Leaf</tissue>
    </source>
</reference>
<evidence type="ECO:0000313" key="3">
    <source>
        <dbReference type="Proteomes" id="UP001172457"/>
    </source>
</evidence>
<protein>
    <recommendedName>
        <fullName evidence="1">F-box associated beta-propeller type 3 domain-containing protein</fullName>
    </recommendedName>
</protein>